<dbReference type="InterPro" id="IPR000182">
    <property type="entry name" value="GNAT_dom"/>
</dbReference>
<dbReference type="GO" id="GO:0016747">
    <property type="term" value="F:acyltransferase activity, transferring groups other than amino-acyl groups"/>
    <property type="evidence" value="ECO:0007669"/>
    <property type="project" value="InterPro"/>
</dbReference>
<dbReference type="Pfam" id="PF13302">
    <property type="entry name" value="Acetyltransf_3"/>
    <property type="match status" value="1"/>
</dbReference>
<protein>
    <submittedName>
        <fullName evidence="2 3">N-acetyltransferase</fullName>
    </submittedName>
</protein>
<dbReference type="OrthoDB" id="7263714at2"/>
<dbReference type="InParanoid" id="A0A3A9JIZ2"/>
<keyword evidence="4" id="KW-1185">Reference proteome</keyword>
<dbReference type="Proteomes" id="UP000274097">
    <property type="component" value="Unassembled WGS sequence"/>
</dbReference>
<organism evidence="2 5">
    <name type="scientific">Teichococcus wenyumeiae</name>
    <dbReference type="NCBI Taxonomy" id="2478470"/>
    <lineage>
        <taxon>Bacteria</taxon>
        <taxon>Pseudomonadati</taxon>
        <taxon>Pseudomonadota</taxon>
        <taxon>Alphaproteobacteria</taxon>
        <taxon>Acetobacterales</taxon>
        <taxon>Roseomonadaceae</taxon>
        <taxon>Roseomonas</taxon>
    </lineage>
</organism>
<dbReference type="PANTHER" id="PTHR43792:SF1">
    <property type="entry name" value="N-ACETYLTRANSFERASE DOMAIN-CONTAINING PROTEIN"/>
    <property type="match status" value="1"/>
</dbReference>
<dbReference type="AlphaFoldDB" id="A0A3A9JIZ2"/>
<dbReference type="Proteomes" id="UP000278036">
    <property type="component" value="Unassembled WGS sequence"/>
</dbReference>
<dbReference type="InterPro" id="IPR016181">
    <property type="entry name" value="Acyl_CoA_acyltransferase"/>
</dbReference>
<dbReference type="EMBL" id="RAQU01000040">
    <property type="protein sequence ID" value="RKK04535.1"/>
    <property type="molecule type" value="Genomic_DNA"/>
</dbReference>
<evidence type="ECO:0000313" key="3">
    <source>
        <dbReference type="EMBL" id="RMI20355.1"/>
    </source>
</evidence>
<comment type="caution">
    <text evidence="2">The sequence shown here is derived from an EMBL/GenBank/DDBJ whole genome shotgun (WGS) entry which is preliminary data.</text>
</comment>
<dbReference type="RefSeq" id="WP_120637953.1">
    <property type="nucleotide sequence ID" value="NZ_RAQU01000040.1"/>
</dbReference>
<accession>A0A3A9JIZ2</accession>
<name>A0A3A9JIZ2_9PROT</name>
<evidence type="ECO:0000313" key="5">
    <source>
        <dbReference type="Proteomes" id="UP000278036"/>
    </source>
</evidence>
<dbReference type="Gene3D" id="3.40.630.30">
    <property type="match status" value="1"/>
</dbReference>
<dbReference type="PROSITE" id="PS51186">
    <property type="entry name" value="GNAT"/>
    <property type="match status" value="1"/>
</dbReference>
<reference evidence="2 5" key="1">
    <citation type="submission" date="2018-09" db="EMBL/GenBank/DDBJ databases">
        <title>Roseomonas sp. nov., isolated from feces of Tibetan antelopes in the Qinghai-Tibet plateau, China.</title>
        <authorList>
            <person name="Tian Z."/>
        </authorList>
    </citation>
    <scope>NUCLEOTIDE SEQUENCE [LARGE SCALE GENOMIC DNA]</scope>
    <source>
        <strain evidence="3 4">Z23</strain>
        <strain evidence="2 5">Z24</strain>
    </source>
</reference>
<dbReference type="InterPro" id="IPR051531">
    <property type="entry name" value="N-acetyltransferase"/>
</dbReference>
<proteinExistence type="predicted"/>
<gene>
    <name evidence="2" type="ORF">D6Z83_08810</name>
    <name evidence="3" type="ORF">EBE87_16220</name>
</gene>
<evidence type="ECO:0000313" key="4">
    <source>
        <dbReference type="Proteomes" id="UP000274097"/>
    </source>
</evidence>
<dbReference type="SUPFAM" id="SSF55729">
    <property type="entry name" value="Acyl-CoA N-acyltransferases (Nat)"/>
    <property type="match status" value="1"/>
</dbReference>
<keyword evidence="2" id="KW-0808">Transferase</keyword>
<dbReference type="PANTHER" id="PTHR43792">
    <property type="entry name" value="GNAT FAMILY, PUTATIVE (AFU_ORTHOLOGUE AFUA_3G00765)-RELATED-RELATED"/>
    <property type="match status" value="1"/>
</dbReference>
<evidence type="ECO:0000259" key="1">
    <source>
        <dbReference type="PROSITE" id="PS51186"/>
    </source>
</evidence>
<sequence length="183" mass="20083">MDGGWGGDASHAVRTDRLVLRPVCPAHLGDLIRLKGDEAAFGLMLHGTRTAERTTEELQDDIAFWAVRGYGTWAVHRAEDDAFLGIVGLMERPDGRGIALRFALWPWSRGKGYAREAARAALAFGHAAGLARIIAVARESNLASRAVLADLGLRECDRFIHQGHPMMVFESLRPLPPLAQQHQ</sequence>
<evidence type="ECO:0000313" key="2">
    <source>
        <dbReference type="EMBL" id="RKK04535.1"/>
    </source>
</evidence>
<dbReference type="EMBL" id="RFLX01000012">
    <property type="protein sequence ID" value="RMI20355.1"/>
    <property type="molecule type" value="Genomic_DNA"/>
</dbReference>
<feature type="domain" description="N-acetyltransferase" evidence="1">
    <location>
        <begin position="18"/>
        <end position="176"/>
    </location>
</feature>